<evidence type="ECO:0000256" key="4">
    <source>
        <dbReference type="ARBA" id="ARBA00009347"/>
    </source>
</evidence>
<evidence type="ECO:0000256" key="18">
    <source>
        <dbReference type="ARBA" id="ARBA00040902"/>
    </source>
</evidence>
<gene>
    <name evidence="33" type="ORF">g.19070</name>
</gene>
<accession>A0A1B6G2Y9</accession>
<dbReference type="InterPro" id="IPR037069">
    <property type="entry name" value="AcylCoA_DH/ox_N_sf"/>
</dbReference>
<dbReference type="GO" id="GO:0000062">
    <property type="term" value="F:fatty-acyl-CoA binding"/>
    <property type="evidence" value="ECO:0007669"/>
    <property type="project" value="TreeGrafter"/>
</dbReference>
<evidence type="ECO:0000256" key="15">
    <source>
        <dbReference type="ARBA" id="ARBA00023128"/>
    </source>
</evidence>
<dbReference type="PROSITE" id="PS00073">
    <property type="entry name" value="ACYL_COA_DH_2"/>
    <property type="match status" value="1"/>
</dbReference>
<dbReference type="PANTHER" id="PTHR43884">
    <property type="entry name" value="ACYL-COA DEHYDROGENASE"/>
    <property type="match status" value="1"/>
</dbReference>
<dbReference type="FunFam" id="1.10.540.10:FF:000001">
    <property type="entry name" value="Very long-chain-specific acyl-CoA dehydrogenase, mitochondrial"/>
    <property type="match status" value="1"/>
</dbReference>
<evidence type="ECO:0000259" key="30">
    <source>
        <dbReference type="Pfam" id="PF02770"/>
    </source>
</evidence>
<evidence type="ECO:0000259" key="29">
    <source>
        <dbReference type="Pfam" id="PF00441"/>
    </source>
</evidence>
<evidence type="ECO:0000256" key="13">
    <source>
        <dbReference type="ARBA" id="ARBA00023002"/>
    </source>
</evidence>
<dbReference type="Gene3D" id="1.20.140.10">
    <property type="entry name" value="Butyryl-CoA Dehydrogenase, subunit A, domain 3"/>
    <property type="match status" value="2"/>
</dbReference>
<dbReference type="CDD" id="cd01161">
    <property type="entry name" value="VLCAD"/>
    <property type="match status" value="1"/>
</dbReference>
<dbReference type="GO" id="GO:0006631">
    <property type="term" value="P:fatty acid metabolic process"/>
    <property type="evidence" value="ECO:0007669"/>
    <property type="project" value="UniProtKB-KW"/>
</dbReference>
<dbReference type="Pfam" id="PF00441">
    <property type="entry name" value="Acyl-CoA_dh_1"/>
    <property type="match status" value="1"/>
</dbReference>
<evidence type="ECO:0000256" key="10">
    <source>
        <dbReference type="ARBA" id="ARBA00022832"/>
    </source>
</evidence>
<keyword evidence="12" id="KW-0007">Acetylation</keyword>
<dbReference type="Gene3D" id="2.40.110.10">
    <property type="entry name" value="Butyryl-CoA Dehydrogenase, subunit A, domain 2"/>
    <property type="match status" value="1"/>
</dbReference>
<evidence type="ECO:0000256" key="5">
    <source>
        <dbReference type="ARBA" id="ARBA00022553"/>
    </source>
</evidence>
<keyword evidence="9 28" id="KW-0274">FAD</keyword>
<dbReference type="FunFam" id="1.20.140.10:FF:000008">
    <property type="entry name" value="acyl-CoA dehydrogenase family member 9, mitochondrial"/>
    <property type="match status" value="1"/>
</dbReference>
<dbReference type="InterPro" id="IPR046373">
    <property type="entry name" value="Acyl-CoA_Oxase/DH_mid-dom_sf"/>
</dbReference>
<feature type="domain" description="Acyl-CoA dehydrogenase/oxidase C-terminal" evidence="29">
    <location>
        <begin position="312"/>
        <end position="458"/>
    </location>
</feature>
<comment type="pathway">
    <text evidence="3">Lipid metabolism; mitochondrial fatty acid beta-oxidation.</text>
</comment>
<dbReference type="InterPro" id="IPR036250">
    <property type="entry name" value="AcylCo_DH-like_C"/>
</dbReference>
<keyword evidence="14" id="KW-0443">Lipid metabolism</keyword>
<feature type="domain" description="Acyl-CoA dehydrogenase/oxidase N-terminal" evidence="31">
    <location>
        <begin position="85"/>
        <end position="194"/>
    </location>
</feature>
<keyword evidence="16" id="KW-0472">Membrane</keyword>
<comment type="catalytic activity">
    <reaction evidence="27">
        <text>octadecanoyl-CoA + oxidized [electron-transfer flavoprotein] + H(+) = (2E)-octadecenoyl-CoA + reduced [electron-transfer flavoprotein]</text>
        <dbReference type="Rhea" id="RHEA:47240"/>
        <dbReference type="Rhea" id="RHEA-COMP:10685"/>
        <dbReference type="Rhea" id="RHEA-COMP:10686"/>
        <dbReference type="ChEBI" id="CHEBI:15378"/>
        <dbReference type="ChEBI" id="CHEBI:57394"/>
        <dbReference type="ChEBI" id="CHEBI:57692"/>
        <dbReference type="ChEBI" id="CHEBI:58307"/>
        <dbReference type="ChEBI" id="CHEBI:71412"/>
    </reaction>
    <physiologicalReaction direction="left-to-right" evidence="27">
        <dbReference type="Rhea" id="RHEA:47241"/>
    </physiologicalReaction>
</comment>
<dbReference type="FunFam" id="2.40.110.10:FF:000006">
    <property type="entry name" value="very long-chain specific acyl-CoA dehydrogenase, mitochondrial"/>
    <property type="match status" value="1"/>
</dbReference>
<keyword evidence="11" id="KW-0809">Transit peptide</keyword>
<evidence type="ECO:0000256" key="16">
    <source>
        <dbReference type="ARBA" id="ARBA00023136"/>
    </source>
</evidence>
<comment type="subcellular location">
    <subcellularLocation>
        <location evidence="2">Mitochondrion inner membrane</location>
        <topology evidence="2">Peripheral membrane protein</topology>
    </subcellularLocation>
</comment>
<keyword evidence="6 28" id="KW-0285">Flavoprotein</keyword>
<comment type="catalytic activity">
    <reaction evidence="23">
        <text>tetracosanoyl-CoA + oxidized [electron-transfer flavoprotein] + H(+) = (2E)-tetracosenoyl-CoA + reduced [electron-transfer flavoprotein]</text>
        <dbReference type="Rhea" id="RHEA:47232"/>
        <dbReference type="Rhea" id="RHEA-COMP:10685"/>
        <dbReference type="Rhea" id="RHEA-COMP:10686"/>
        <dbReference type="ChEBI" id="CHEBI:15378"/>
        <dbReference type="ChEBI" id="CHEBI:57692"/>
        <dbReference type="ChEBI" id="CHEBI:58307"/>
        <dbReference type="ChEBI" id="CHEBI:65052"/>
        <dbReference type="ChEBI" id="CHEBI:74693"/>
    </reaction>
    <physiologicalReaction direction="left-to-right" evidence="23">
        <dbReference type="Rhea" id="RHEA:47233"/>
    </physiologicalReaction>
</comment>
<dbReference type="PROSITE" id="PS00072">
    <property type="entry name" value="ACYL_COA_DH_1"/>
    <property type="match status" value="1"/>
</dbReference>
<keyword evidence="7" id="KW-0999">Mitochondrion inner membrane</keyword>
<evidence type="ECO:0000256" key="6">
    <source>
        <dbReference type="ARBA" id="ARBA00022630"/>
    </source>
</evidence>
<dbReference type="InterPro" id="IPR013786">
    <property type="entry name" value="AcylCoA_DH/ox_N"/>
</dbReference>
<evidence type="ECO:0000256" key="20">
    <source>
        <dbReference type="ARBA" id="ARBA00046812"/>
    </source>
</evidence>
<keyword evidence="10" id="KW-0276">Fatty acid metabolism</keyword>
<comment type="cofactor">
    <cofactor evidence="1 28">
        <name>FAD</name>
        <dbReference type="ChEBI" id="CHEBI:57692"/>
    </cofactor>
</comment>
<evidence type="ECO:0000259" key="31">
    <source>
        <dbReference type="Pfam" id="PF02771"/>
    </source>
</evidence>
<evidence type="ECO:0000256" key="17">
    <source>
        <dbReference type="ARBA" id="ARBA00039034"/>
    </source>
</evidence>
<sequence>MFRSSLLYVIRQQVKVEQYFRFHQITRNLATPSLATKQAQEKVKEKEKATGAKESQSFVMNLFRGTLQASQVFPYPDVLTDEQNDTLKMLVDPMTKFFEEQNDPAKNDAMETVDPATLEGLWELGAFALQVPTDLGGLGLSNTQYARLVEIVGANDLGVGITLGAHQSIGFKGILLFGTPEQKSKYLPRVSTGKEFAAFCLTEPSSGSDAGSIRSRAVLSPDGKHYILNGSKIWISNGGIAEIMTVFAQTSVKDEKTGKEVDKVTAFIVERSFGGVTNGPPEKKMGIKASNTAEVYYEDVKVPVENVLGGVGQGFKVAMNILNNGRFGMAAALAGTMKAVTKKAVDHATNRVQFGRRIDSFGAIQEKLARMAMLHYVTESVAYMLSGNMDSGSIDYHLEAAISKVFASEAAWHVTDEAIQILGGMGFMKDCGLERVMRDLRIFRIFEGTNDILRLFVALTGIQYAGSHLRELQIAFKHPATHLTLILEEVTKRGLRSVGLGSVPAIEHYVDPQLKPQASMIAKNILMFGESVETLLMKHGRRIVDEQFLLNRLASAAIDIYTMAVVLSRATRSLTQGLSSSQHELLMTQVWCTEASQRISQNLSALTSSVHKDNFTKLAAIAKNVSENGGFLQKNPLGY</sequence>
<evidence type="ECO:0000259" key="32">
    <source>
        <dbReference type="Pfam" id="PF21343"/>
    </source>
</evidence>
<evidence type="ECO:0000256" key="26">
    <source>
        <dbReference type="ARBA" id="ARBA00049140"/>
    </source>
</evidence>
<dbReference type="Pfam" id="PF21343">
    <property type="entry name" value="ACAD9-ACADV_C"/>
    <property type="match status" value="1"/>
</dbReference>
<comment type="function">
    <text evidence="19">Very long-chain specific acyl-CoA dehydrogenase is one of the acyl-CoA dehydrogenases that catalyze the first step of mitochondrial fatty acid beta-oxidation, an aerobic process breaking down fatty acids into acetyl-CoA and allowing the production of energy from fats. The first step of fatty acid beta-oxidation consists in the removal of one hydrogen from C-2 and C-3 of the straight-chain fatty acyl-CoA thioester, resulting in the formation of trans-2-enoyl-CoA. Among the different mitochondrial acyl-CoA dehydrogenases, very long-chain specific acyl-CoA dehydrogenase acts specifically on acyl-CoAs with saturated 12 to 24 carbons long primary chains.</text>
</comment>
<dbReference type="Pfam" id="PF02770">
    <property type="entry name" value="Acyl-CoA_dh_M"/>
    <property type="match status" value="1"/>
</dbReference>
<feature type="domain" description="ACAD9/ACADV-like C-terminal" evidence="32">
    <location>
        <begin position="512"/>
        <end position="630"/>
    </location>
</feature>
<evidence type="ECO:0000256" key="21">
    <source>
        <dbReference type="ARBA" id="ARBA00047893"/>
    </source>
</evidence>
<dbReference type="InterPro" id="IPR006091">
    <property type="entry name" value="Acyl-CoA_Oxase/DH_mid-dom"/>
</dbReference>
<keyword evidence="13 28" id="KW-0560">Oxidoreductase</keyword>
<evidence type="ECO:0000256" key="11">
    <source>
        <dbReference type="ARBA" id="ARBA00022946"/>
    </source>
</evidence>
<comment type="catalytic activity">
    <reaction evidence="26">
        <text>eicosanoyl-CoA + oxidized [electron-transfer flavoprotein] + H(+) = (2E)-eicosenoyl-CoA + reduced [electron-transfer flavoprotein]</text>
        <dbReference type="Rhea" id="RHEA:47236"/>
        <dbReference type="Rhea" id="RHEA-COMP:10685"/>
        <dbReference type="Rhea" id="RHEA-COMP:10686"/>
        <dbReference type="ChEBI" id="CHEBI:15378"/>
        <dbReference type="ChEBI" id="CHEBI:57380"/>
        <dbReference type="ChEBI" id="CHEBI:57692"/>
        <dbReference type="ChEBI" id="CHEBI:58307"/>
        <dbReference type="ChEBI" id="CHEBI:74691"/>
    </reaction>
    <physiologicalReaction direction="left-to-right" evidence="26">
        <dbReference type="Rhea" id="RHEA:47237"/>
    </physiologicalReaction>
</comment>
<dbReference type="SUPFAM" id="SSF56645">
    <property type="entry name" value="Acyl-CoA dehydrogenase NM domain-like"/>
    <property type="match status" value="1"/>
</dbReference>
<evidence type="ECO:0000256" key="1">
    <source>
        <dbReference type="ARBA" id="ARBA00001974"/>
    </source>
</evidence>
<keyword evidence="5" id="KW-0597">Phosphoprotein</keyword>
<evidence type="ECO:0000256" key="27">
    <source>
        <dbReference type="ARBA" id="ARBA00049224"/>
    </source>
</evidence>
<evidence type="ECO:0000256" key="2">
    <source>
        <dbReference type="ARBA" id="ARBA00004637"/>
    </source>
</evidence>
<evidence type="ECO:0000313" key="33">
    <source>
        <dbReference type="EMBL" id="JAS56810.1"/>
    </source>
</evidence>
<dbReference type="InterPro" id="IPR049448">
    <property type="entry name" value="ACAD9/ACADV-like_C"/>
</dbReference>
<dbReference type="Pfam" id="PF02771">
    <property type="entry name" value="Acyl-CoA_dh_N"/>
    <property type="match status" value="1"/>
</dbReference>
<dbReference type="EMBL" id="GECZ01012959">
    <property type="protein sequence ID" value="JAS56810.1"/>
    <property type="molecule type" value="Transcribed_RNA"/>
</dbReference>
<dbReference type="GO" id="GO:0050660">
    <property type="term" value="F:flavin adenine dinucleotide binding"/>
    <property type="evidence" value="ECO:0007669"/>
    <property type="project" value="InterPro"/>
</dbReference>
<dbReference type="GO" id="GO:0017099">
    <property type="term" value="F:very-long-chain fatty acyl-CoA dehydrogenase activity"/>
    <property type="evidence" value="ECO:0007669"/>
    <property type="project" value="UniProtKB-EC"/>
</dbReference>
<comment type="subunit">
    <text evidence="20">Homodimer. Homodimerizes after import into the mitochondrion.</text>
</comment>
<evidence type="ECO:0000256" key="24">
    <source>
        <dbReference type="ARBA" id="ARBA00049038"/>
    </source>
</evidence>
<evidence type="ECO:0000256" key="7">
    <source>
        <dbReference type="ARBA" id="ARBA00022792"/>
    </source>
</evidence>
<comment type="similarity">
    <text evidence="4 28">Belongs to the acyl-CoA dehydrogenase family.</text>
</comment>
<dbReference type="InterPro" id="IPR009075">
    <property type="entry name" value="AcylCo_DH/oxidase_C"/>
</dbReference>
<evidence type="ECO:0000256" key="9">
    <source>
        <dbReference type="ARBA" id="ARBA00022827"/>
    </source>
</evidence>
<evidence type="ECO:0000256" key="12">
    <source>
        <dbReference type="ARBA" id="ARBA00022990"/>
    </source>
</evidence>
<evidence type="ECO:0000256" key="14">
    <source>
        <dbReference type="ARBA" id="ARBA00023098"/>
    </source>
</evidence>
<evidence type="ECO:0000256" key="3">
    <source>
        <dbReference type="ARBA" id="ARBA00005198"/>
    </source>
</evidence>
<comment type="catalytic activity">
    <reaction evidence="22">
        <text>oxidized [electron-transfer flavoprotein] + hexadecanoyl-CoA + H(+) = (2E)-hexadecenoyl-CoA + reduced [electron-transfer flavoprotein]</text>
        <dbReference type="Rhea" id="RHEA:43448"/>
        <dbReference type="Rhea" id="RHEA-COMP:10685"/>
        <dbReference type="Rhea" id="RHEA-COMP:10686"/>
        <dbReference type="ChEBI" id="CHEBI:15378"/>
        <dbReference type="ChEBI" id="CHEBI:57379"/>
        <dbReference type="ChEBI" id="CHEBI:57692"/>
        <dbReference type="ChEBI" id="CHEBI:58307"/>
        <dbReference type="ChEBI" id="CHEBI:61526"/>
    </reaction>
    <physiologicalReaction direction="left-to-right" evidence="22">
        <dbReference type="Rhea" id="RHEA:43449"/>
    </physiologicalReaction>
</comment>
<dbReference type="GO" id="GO:0005743">
    <property type="term" value="C:mitochondrial inner membrane"/>
    <property type="evidence" value="ECO:0007669"/>
    <property type="project" value="UniProtKB-SubCell"/>
</dbReference>
<dbReference type="InterPro" id="IPR009100">
    <property type="entry name" value="AcylCoA_DH/oxidase_NM_dom_sf"/>
</dbReference>
<evidence type="ECO:0000256" key="22">
    <source>
        <dbReference type="ARBA" id="ARBA00047916"/>
    </source>
</evidence>
<evidence type="ECO:0000256" key="8">
    <source>
        <dbReference type="ARBA" id="ARBA00022799"/>
    </source>
</evidence>
<evidence type="ECO:0000256" key="19">
    <source>
        <dbReference type="ARBA" id="ARBA00045422"/>
    </source>
</evidence>
<dbReference type="AlphaFoldDB" id="A0A1B6G2Y9"/>
<dbReference type="EC" id="1.3.8.9" evidence="17"/>
<keyword evidence="8" id="KW-0702">S-nitrosylation</keyword>
<keyword evidence="15" id="KW-0496">Mitochondrion</keyword>
<comment type="catalytic activity">
    <reaction evidence="21">
        <text>dodecanoyl-CoA + oxidized [electron-transfer flavoprotein] + H(+) = (2E)-dodecenoyl-CoA + reduced [electron-transfer flavoprotein]</text>
        <dbReference type="Rhea" id="RHEA:47296"/>
        <dbReference type="Rhea" id="RHEA-COMP:10685"/>
        <dbReference type="Rhea" id="RHEA-COMP:10686"/>
        <dbReference type="ChEBI" id="CHEBI:15378"/>
        <dbReference type="ChEBI" id="CHEBI:57330"/>
        <dbReference type="ChEBI" id="CHEBI:57375"/>
        <dbReference type="ChEBI" id="CHEBI:57692"/>
        <dbReference type="ChEBI" id="CHEBI:58307"/>
    </reaction>
    <physiologicalReaction direction="left-to-right" evidence="21">
        <dbReference type="Rhea" id="RHEA:47297"/>
    </physiologicalReaction>
</comment>
<dbReference type="PANTHER" id="PTHR43884:SF11">
    <property type="entry name" value="VERY LONG-CHAIN SPECIFIC ACYL-COA DEHYDROGENASE, MITOCHONDRIAL"/>
    <property type="match status" value="1"/>
</dbReference>
<organism evidence="33">
    <name type="scientific">Cuerna arida</name>
    <dbReference type="NCBI Taxonomy" id="1464854"/>
    <lineage>
        <taxon>Eukaryota</taxon>
        <taxon>Metazoa</taxon>
        <taxon>Ecdysozoa</taxon>
        <taxon>Arthropoda</taxon>
        <taxon>Hexapoda</taxon>
        <taxon>Insecta</taxon>
        <taxon>Pterygota</taxon>
        <taxon>Neoptera</taxon>
        <taxon>Paraneoptera</taxon>
        <taxon>Hemiptera</taxon>
        <taxon>Auchenorrhyncha</taxon>
        <taxon>Membracoidea</taxon>
        <taxon>Cicadellidae</taxon>
        <taxon>Cicadellinae</taxon>
        <taxon>Proconiini</taxon>
        <taxon>Cuerna</taxon>
    </lineage>
</organism>
<name>A0A1B6G2Y9_9HEMI</name>
<proteinExistence type="inferred from homology"/>
<dbReference type="Gene3D" id="1.10.540.10">
    <property type="entry name" value="Acyl-CoA dehydrogenase/oxidase, N-terminal domain"/>
    <property type="match status" value="1"/>
</dbReference>
<dbReference type="SUPFAM" id="SSF47203">
    <property type="entry name" value="Acyl-CoA dehydrogenase C-terminal domain-like"/>
    <property type="match status" value="2"/>
</dbReference>
<reference evidence="33" key="1">
    <citation type="submission" date="2015-11" db="EMBL/GenBank/DDBJ databases">
        <title>De novo transcriptome assembly of four potential Pierce s Disease insect vectors from Arizona vineyards.</title>
        <authorList>
            <person name="Tassone E.E."/>
        </authorList>
    </citation>
    <scope>NUCLEOTIDE SEQUENCE</scope>
</reference>
<dbReference type="InterPro" id="IPR006089">
    <property type="entry name" value="Acyl-CoA_DH_CS"/>
</dbReference>
<evidence type="ECO:0000256" key="25">
    <source>
        <dbReference type="ARBA" id="ARBA00049050"/>
    </source>
</evidence>
<evidence type="ECO:0000256" key="23">
    <source>
        <dbReference type="ARBA" id="ARBA00048086"/>
    </source>
</evidence>
<comment type="catalytic activity">
    <reaction evidence="25">
        <text>a very-long-chain 2,3-saturated fatty acyl-CoA + oxidized [electron-transfer flavoprotein] + H(+) = a very-long-chain (2E)-enoyl-CoA + reduced [electron-transfer flavoprotein]</text>
        <dbReference type="Rhea" id="RHEA:19181"/>
        <dbReference type="Rhea" id="RHEA-COMP:10685"/>
        <dbReference type="Rhea" id="RHEA-COMP:10686"/>
        <dbReference type="ChEBI" id="CHEBI:15378"/>
        <dbReference type="ChEBI" id="CHEBI:57692"/>
        <dbReference type="ChEBI" id="CHEBI:58307"/>
        <dbReference type="ChEBI" id="CHEBI:83724"/>
        <dbReference type="ChEBI" id="CHEBI:83728"/>
        <dbReference type="EC" id="1.3.8.9"/>
    </reaction>
    <physiologicalReaction direction="left-to-right" evidence="25">
        <dbReference type="Rhea" id="RHEA:19182"/>
    </physiologicalReaction>
</comment>
<evidence type="ECO:0000256" key="28">
    <source>
        <dbReference type="RuleBase" id="RU362125"/>
    </source>
</evidence>
<comment type="catalytic activity">
    <reaction evidence="24">
        <text>tetradecanoyl-CoA + oxidized [electron-transfer flavoprotein] + H(+) = (2E)-tetradecenoyl-CoA + reduced [electron-transfer flavoprotein]</text>
        <dbReference type="Rhea" id="RHEA:47316"/>
        <dbReference type="Rhea" id="RHEA-COMP:10685"/>
        <dbReference type="Rhea" id="RHEA-COMP:10686"/>
        <dbReference type="ChEBI" id="CHEBI:15378"/>
        <dbReference type="ChEBI" id="CHEBI:57385"/>
        <dbReference type="ChEBI" id="CHEBI:57692"/>
        <dbReference type="ChEBI" id="CHEBI:58307"/>
        <dbReference type="ChEBI" id="CHEBI:61405"/>
    </reaction>
    <physiologicalReaction direction="left-to-right" evidence="24">
        <dbReference type="Rhea" id="RHEA:47317"/>
    </physiologicalReaction>
</comment>
<feature type="domain" description="Acyl-CoA oxidase/dehydrogenase middle" evidence="30">
    <location>
        <begin position="198"/>
        <end position="300"/>
    </location>
</feature>
<protein>
    <recommendedName>
        <fullName evidence="18">Very long-chain specific acyl-CoA dehydrogenase, mitochondrial</fullName>
        <ecNumber evidence="17">1.3.8.9</ecNumber>
    </recommendedName>
</protein>